<comment type="caution">
    <text evidence="2">The sequence shown here is derived from an EMBL/GenBank/DDBJ whole genome shotgun (WGS) entry which is preliminary data.</text>
</comment>
<sequence>MDRYPYPPSHRPRPVRERSFYYDSEHHPPSSYDRGYPASRHGGRRSSVIPMSMPHLSTVHYDPFSGSGHRRPAMSRQRSGGYGGGYSCDTGDREYEPVMDRPQRDPYGMDGRRRAYDIDEVDDD</sequence>
<feature type="region of interest" description="Disordered" evidence="1">
    <location>
        <begin position="1"/>
        <end position="124"/>
    </location>
</feature>
<evidence type="ECO:0000313" key="3">
    <source>
        <dbReference type="Proteomes" id="UP000664203"/>
    </source>
</evidence>
<evidence type="ECO:0000256" key="1">
    <source>
        <dbReference type="SAM" id="MobiDB-lite"/>
    </source>
</evidence>
<organism evidence="2 3">
    <name type="scientific">Alectoria fallacina</name>
    <dbReference type="NCBI Taxonomy" id="1903189"/>
    <lineage>
        <taxon>Eukaryota</taxon>
        <taxon>Fungi</taxon>
        <taxon>Dikarya</taxon>
        <taxon>Ascomycota</taxon>
        <taxon>Pezizomycotina</taxon>
        <taxon>Lecanoromycetes</taxon>
        <taxon>OSLEUM clade</taxon>
        <taxon>Lecanoromycetidae</taxon>
        <taxon>Lecanorales</taxon>
        <taxon>Lecanorineae</taxon>
        <taxon>Parmeliaceae</taxon>
        <taxon>Alectoria</taxon>
    </lineage>
</organism>
<protein>
    <submittedName>
        <fullName evidence="2">Uncharacterized protein</fullName>
    </submittedName>
</protein>
<dbReference type="EMBL" id="CAJPDR010000411">
    <property type="protein sequence ID" value="CAF9935569.1"/>
    <property type="molecule type" value="Genomic_DNA"/>
</dbReference>
<dbReference type="Proteomes" id="UP000664203">
    <property type="component" value="Unassembled WGS sequence"/>
</dbReference>
<name>A0A8H3G2V8_9LECA</name>
<proteinExistence type="predicted"/>
<feature type="compositionally biased region" description="Basic and acidic residues" evidence="1">
    <location>
        <begin position="90"/>
        <end position="104"/>
    </location>
</feature>
<evidence type="ECO:0000313" key="2">
    <source>
        <dbReference type="EMBL" id="CAF9935569.1"/>
    </source>
</evidence>
<keyword evidence="3" id="KW-1185">Reference proteome</keyword>
<gene>
    <name evidence="2" type="ORF">ALECFALPRED_006483</name>
</gene>
<feature type="compositionally biased region" description="Basic and acidic residues" evidence="1">
    <location>
        <begin position="14"/>
        <end position="28"/>
    </location>
</feature>
<dbReference type="AlphaFoldDB" id="A0A8H3G2V8"/>
<accession>A0A8H3G2V8</accession>
<reference evidence="2" key="1">
    <citation type="submission" date="2021-03" db="EMBL/GenBank/DDBJ databases">
        <authorList>
            <person name="Tagirdzhanova G."/>
        </authorList>
    </citation>
    <scope>NUCLEOTIDE SEQUENCE</scope>
</reference>